<evidence type="ECO:0000256" key="3">
    <source>
        <dbReference type="RuleBase" id="RU363015"/>
    </source>
</evidence>
<evidence type="ECO:0000313" key="4">
    <source>
        <dbReference type="EMBL" id="BDD01714.1"/>
    </source>
</evidence>
<geneLocation type="plasmid" evidence="4 5">
    <name>pPP3</name>
</geneLocation>
<dbReference type="Pfam" id="PF03641">
    <property type="entry name" value="Lysine_decarbox"/>
    <property type="match status" value="1"/>
</dbReference>
<comment type="similarity">
    <text evidence="2 3">Belongs to the LOG family.</text>
</comment>
<dbReference type="EMBL" id="AP025295">
    <property type="protein sequence ID" value="BDD01714.1"/>
    <property type="molecule type" value="Genomic_DNA"/>
</dbReference>
<dbReference type="PANTHER" id="PTHR31223">
    <property type="entry name" value="LOG FAMILY PROTEIN YJL055W"/>
    <property type="match status" value="1"/>
</dbReference>
<sequence length="186" mass="20406">MENRTKTVAVYCASRTGAKDIYMEQAFALGQALAKAGWRIVYGGSISGLMGAMANGALESGGHVIGVYPPFIEDKEILHPNLTELYPVASMAERKTLMEKLSIGSISLPGGSGTMDEFFEVITNKAIGAGDHQFSILHNVDGFYDPLQLFFTKMKDEGFLSSQTINMWHCERNIQALIARMESFIN</sequence>
<dbReference type="NCBIfam" id="TIGR00730">
    <property type="entry name" value="Rossman fold protein, TIGR00730 family"/>
    <property type="match status" value="1"/>
</dbReference>
<dbReference type="EC" id="3.2.2.n1" evidence="3"/>
<keyword evidence="3" id="KW-0203">Cytokinin biosynthesis</keyword>
<evidence type="ECO:0000256" key="1">
    <source>
        <dbReference type="ARBA" id="ARBA00000274"/>
    </source>
</evidence>
<dbReference type="InterPro" id="IPR005269">
    <property type="entry name" value="LOG"/>
</dbReference>
<accession>A0ABN6LF11</accession>
<name>A0ABN6LF11_9BACT</name>
<protein>
    <recommendedName>
        <fullName evidence="3">Cytokinin riboside 5'-monophosphate phosphoribohydrolase</fullName>
        <ecNumber evidence="3">3.2.2.n1</ecNumber>
    </recommendedName>
</protein>
<dbReference type="SUPFAM" id="SSF102405">
    <property type="entry name" value="MCP/YpsA-like"/>
    <property type="match status" value="1"/>
</dbReference>
<dbReference type="PANTHER" id="PTHR31223:SF70">
    <property type="entry name" value="LOG FAMILY PROTEIN YJL055W"/>
    <property type="match status" value="1"/>
</dbReference>
<evidence type="ECO:0000313" key="5">
    <source>
        <dbReference type="Proteomes" id="UP001354989"/>
    </source>
</evidence>
<reference evidence="4 5" key="1">
    <citation type="submission" date="2021-12" db="EMBL/GenBank/DDBJ databases">
        <title>Genome sequencing of bacteria with rrn-lacking chromosome and rrn-plasmid.</title>
        <authorList>
            <person name="Anda M."/>
            <person name="Iwasaki W."/>
        </authorList>
    </citation>
    <scope>NUCLEOTIDE SEQUENCE [LARGE SCALE GENOMIC DNA]</scope>
    <source>
        <strain evidence="4 5">NBRC 101262</strain>
        <plasmid evidence="4 5">pPP3</plasmid>
    </source>
</reference>
<comment type="catalytic activity">
    <reaction evidence="1">
        <text>AMP + H2O = D-ribose 5-phosphate + adenine</text>
        <dbReference type="Rhea" id="RHEA:20129"/>
        <dbReference type="ChEBI" id="CHEBI:15377"/>
        <dbReference type="ChEBI" id="CHEBI:16708"/>
        <dbReference type="ChEBI" id="CHEBI:78346"/>
        <dbReference type="ChEBI" id="CHEBI:456215"/>
        <dbReference type="EC" id="3.2.2.4"/>
    </reaction>
</comment>
<organism evidence="4 5">
    <name type="scientific">Persicobacter psychrovividus</name>
    <dbReference type="NCBI Taxonomy" id="387638"/>
    <lineage>
        <taxon>Bacteria</taxon>
        <taxon>Pseudomonadati</taxon>
        <taxon>Bacteroidota</taxon>
        <taxon>Cytophagia</taxon>
        <taxon>Cytophagales</taxon>
        <taxon>Persicobacteraceae</taxon>
        <taxon>Persicobacter</taxon>
    </lineage>
</organism>
<keyword evidence="3" id="KW-0378">Hydrolase</keyword>
<keyword evidence="4" id="KW-0614">Plasmid</keyword>
<dbReference type="InterPro" id="IPR031100">
    <property type="entry name" value="LOG_fam"/>
</dbReference>
<dbReference type="RefSeq" id="WP_332921782.1">
    <property type="nucleotide sequence ID" value="NZ_AP025295.1"/>
</dbReference>
<gene>
    <name evidence="4" type="ORF">PEPS_39940</name>
</gene>
<proteinExistence type="inferred from homology"/>
<keyword evidence="5" id="KW-1185">Reference proteome</keyword>
<dbReference type="Proteomes" id="UP001354989">
    <property type="component" value="Plasmid pPP3"/>
</dbReference>
<evidence type="ECO:0000256" key="2">
    <source>
        <dbReference type="ARBA" id="ARBA00006763"/>
    </source>
</evidence>
<dbReference type="Gene3D" id="3.40.50.450">
    <property type="match status" value="1"/>
</dbReference>